<dbReference type="OrthoDB" id="2680741at2759"/>
<reference evidence="2" key="2">
    <citation type="submission" date="2015-01" db="EMBL/GenBank/DDBJ databases">
        <title>Evolutionary Origins and Diversification of the Mycorrhizal Mutualists.</title>
        <authorList>
            <consortium name="DOE Joint Genome Institute"/>
            <consortium name="Mycorrhizal Genomics Consortium"/>
            <person name="Kohler A."/>
            <person name="Kuo A."/>
            <person name="Nagy L.G."/>
            <person name="Floudas D."/>
            <person name="Copeland A."/>
            <person name="Barry K.W."/>
            <person name="Cichocki N."/>
            <person name="Veneault-Fourrey C."/>
            <person name="LaButti K."/>
            <person name="Lindquist E.A."/>
            <person name="Lipzen A."/>
            <person name="Lundell T."/>
            <person name="Morin E."/>
            <person name="Murat C."/>
            <person name="Riley R."/>
            <person name="Ohm R."/>
            <person name="Sun H."/>
            <person name="Tunlid A."/>
            <person name="Henrissat B."/>
            <person name="Grigoriev I.V."/>
            <person name="Hibbett D.S."/>
            <person name="Martin F."/>
        </authorList>
    </citation>
    <scope>NUCLEOTIDE SEQUENCE [LARGE SCALE GENOMIC DNA]</scope>
    <source>
        <strain evidence="2">UH-Slu-Lm8-n1</strain>
    </source>
</reference>
<dbReference type="InParanoid" id="A0A0D0ASJ2"/>
<protein>
    <submittedName>
        <fullName evidence="1">Uncharacterized protein</fullName>
    </submittedName>
</protein>
<sequence>MRSIRLELAREDQAVLQTGTYFALHEDCTPSVLISTGLELEEQQAGLGVHATDNQEGKTLQRSNTLQWRIKTWVKMQELYMPFLAALRASEGSVSNNVPTAPEAIKLWLPSHLSRTMPCDTHLQAIEWKLRYGQAHDALCSLRSNLRAQTAILKYKDQHLRGQGANTQAWNMLKSIEARIKAAAITYEHAHKSLIVLAPRVNQTHSRWHSSLQPLDRADIRSMTDLLWGESEGTRKLSWIWSMRGAASNEMDNDNTLKEWCKARARAMHWAEEVGLLKEEMQRIQQFFEWDVQRWDERGLGNALQDADEHEGQMAYAKCQAVLR</sequence>
<dbReference type="Proteomes" id="UP000054485">
    <property type="component" value="Unassembled WGS sequence"/>
</dbReference>
<keyword evidence="2" id="KW-1185">Reference proteome</keyword>
<evidence type="ECO:0000313" key="1">
    <source>
        <dbReference type="EMBL" id="KIK37227.1"/>
    </source>
</evidence>
<dbReference type="AlphaFoldDB" id="A0A0D0ASJ2"/>
<reference evidence="1 2" key="1">
    <citation type="submission" date="2014-04" db="EMBL/GenBank/DDBJ databases">
        <authorList>
            <consortium name="DOE Joint Genome Institute"/>
            <person name="Kuo A."/>
            <person name="Ruytinx J."/>
            <person name="Rineau F."/>
            <person name="Colpaert J."/>
            <person name="Kohler A."/>
            <person name="Nagy L.G."/>
            <person name="Floudas D."/>
            <person name="Copeland A."/>
            <person name="Barry K.W."/>
            <person name="Cichocki N."/>
            <person name="Veneault-Fourrey C."/>
            <person name="LaButti K."/>
            <person name="Lindquist E.A."/>
            <person name="Lipzen A."/>
            <person name="Lundell T."/>
            <person name="Morin E."/>
            <person name="Murat C."/>
            <person name="Sun H."/>
            <person name="Tunlid A."/>
            <person name="Henrissat B."/>
            <person name="Grigoriev I.V."/>
            <person name="Hibbett D.S."/>
            <person name="Martin F."/>
            <person name="Nordberg H.P."/>
            <person name="Cantor M.N."/>
            <person name="Hua S.X."/>
        </authorList>
    </citation>
    <scope>NUCLEOTIDE SEQUENCE [LARGE SCALE GENOMIC DNA]</scope>
    <source>
        <strain evidence="1 2">UH-Slu-Lm8-n1</strain>
    </source>
</reference>
<name>A0A0D0ASJ2_9AGAM</name>
<dbReference type="HOGENOM" id="CLU_003703_0_3_1"/>
<organism evidence="1 2">
    <name type="scientific">Suillus luteus UH-Slu-Lm8-n1</name>
    <dbReference type="NCBI Taxonomy" id="930992"/>
    <lineage>
        <taxon>Eukaryota</taxon>
        <taxon>Fungi</taxon>
        <taxon>Dikarya</taxon>
        <taxon>Basidiomycota</taxon>
        <taxon>Agaricomycotina</taxon>
        <taxon>Agaricomycetes</taxon>
        <taxon>Agaricomycetidae</taxon>
        <taxon>Boletales</taxon>
        <taxon>Suillineae</taxon>
        <taxon>Suillaceae</taxon>
        <taxon>Suillus</taxon>
    </lineage>
</organism>
<gene>
    <name evidence="1" type="ORF">CY34DRAFT_109209</name>
</gene>
<proteinExistence type="predicted"/>
<accession>A0A0D0ASJ2</accession>
<evidence type="ECO:0000313" key="2">
    <source>
        <dbReference type="Proteomes" id="UP000054485"/>
    </source>
</evidence>
<dbReference type="EMBL" id="KN835468">
    <property type="protein sequence ID" value="KIK37227.1"/>
    <property type="molecule type" value="Genomic_DNA"/>
</dbReference>
<dbReference type="STRING" id="930992.A0A0D0ASJ2"/>